<dbReference type="AlphaFoldDB" id="A0AA35QZE6"/>
<keyword evidence="3" id="KW-1185">Reference proteome</keyword>
<name>A0AA35QZE6_GEOBA</name>
<evidence type="ECO:0000313" key="2">
    <source>
        <dbReference type="EMBL" id="CAI7998043.1"/>
    </source>
</evidence>
<keyword evidence="1" id="KW-0812">Transmembrane</keyword>
<feature type="transmembrane region" description="Helical" evidence="1">
    <location>
        <begin position="102"/>
        <end position="120"/>
    </location>
</feature>
<feature type="transmembrane region" description="Helical" evidence="1">
    <location>
        <begin position="126"/>
        <end position="148"/>
    </location>
</feature>
<dbReference type="EMBL" id="CASHTH010000341">
    <property type="protein sequence ID" value="CAI7998043.1"/>
    <property type="molecule type" value="Genomic_DNA"/>
</dbReference>
<feature type="non-terminal residue" evidence="2">
    <location>
        <position position="1"/>
    </location>
</feature>
<accession>A0AA35QZE6</accession>
<evidence type="ECO:0000313" key="3">
    <source>
        <dbReference type="Proteomes" id="UP001174909"/>
    </source>
</evidence>
<feature type="transmembrane region" description="Helical" evidence="1">
    <location>
        <begin position="160"/>
        <end position="180"/>
    </location>
</feature>
<keyword evidence="1" id="KW-0472">Membrane</keyword>
<sequence>YTSLIILQPVYLHDPHGRLHSLHAYVDPTVEYFGSDHLPYALTALVLSFALILIPLLLLFLYPLRSFQTFLNNRQWQCTTLHIFADSFQGCYKDGTNGTRDYRWFAGLHLLLRFIIVFCYDTSNYYRVNAVLMVISIALYMVLLAIFHPYKKHLHLRYDMLLLFGLLLWCTALQVSVMQFDSFDEYDFAMHLFLLVLAALIPSVFFAGIILRWIIGKKLHYCMMLRLRRMNSLRGSMRPFNNRPLFTDDDDENSGVDT</sequence>
<organism evidence="2 3">
    <name type="scientific">Geodia barretti</name>
    <name type="common">Barrett's horny sponge</name>
    <dbReference type="NCBI Taxonomy" id="519541"/>
    <lineage>
        <taxon>Eukaryota</taxon>
        <taxon>Metazoa</taxon>
        <taxon>Porifera</taxon>
        <taxon>Demospongiae</taxon>
        <taxon>Heteroscleromorpha</taxon>
        <taxon>Tetractinellida</taxon>
        <taxon>Astrophorina</taxon>
        <taxon>Geodiidae</taxon>
        <taxon>Geodia</taxon>
    </lineage>
</organism>
<proteinExistence type="predicted"/>
<feature type="transmembrane region" description="Helical" evidence="1">
    <location>
        <begin position="40"/>
        <end position="64"/>
    </location>
</feature>
<dbReference type="Proteomes" id="UP001174909">
    <property type="component" value="Unassembled WGS sequence"/>
</dbReference>
<reference evidence="2" key="1">
    <citation type="submission" date="2023-03" db="EMBL/GenBank/DDBJ databases">
        <authorList>
            <person name="Steffen K."/>
            <person name="Cardenas P."/>
        </authorList>
    </citation>
    <scope>NUCLEOTIDE SEQUENCE</scope>
</reference>
<protein>
    <submittedName>
        <fullName evidence="2">Uncharacterized protein</fullName>
    </submittedName>
</protein>
<gene>
    <name evidence="2" type="ORF">GBAR_LOCUS2316</name>
</gene>
<keyword evidence="1" id="KW-1133">Transmembrane helix</keyword>
<comment type="caution">
    <text evidence="2">The sequence shown here is derived from an EMBL/GenBank/DDBJ whole genome shotgun (WGS) entry which is preliminary data.</text>
</comment>
<feature type="transmembrane region" description="Helical" evidence="1">
    <location>
        <begin position="192"/>
        <end position="215"/>
    </location>
</feature>
<evidence type="ECO:0000256" key="1">
    <source>
        <dbReference type="SAM" id="Phobius"/>
    </source>
</evidence>